<dbReference type="Proteomes" id="UP001066276">
    <property type="component" value="Chromosome 5"/>
</dbReference>
<sequence length="95" mass="10339">MTGAARCTKQAVHRDAVPAGFAITSIDRIELSVTTGSGTFSPDPEVTNVPGAASEGKVKIVSLREPEYRSETPDDCREINNVIGLWLSTIRERFF</sequence>
<accession>A0AAV7RZ29</accession>
<protein>
    <submittedName>
        <fullName evidence="1">Uncharacterized protein</fullName>
    </submittedName>
</protein>
<evidence type="ECO:0000313" key="1">
    <source>
        <dbReference type="EMBL" id="KAJ1156200.1"/>
    </source>
</evidence>
<comment type="caution">
    <text evidence="1">The sequence shown here is derived from an EMBL/GenBank/DDBJ whole genome shotgun (WGS) entry which is preliminary data.</text>
</comment>
<evidence type="ECO:0000313" key="2">
    <source>
        <dbReference type="Proteomes" id="UP001066276"/>
    </source>
</evidence>
<proteinExistence type="predicted"/>
<dbReference type="EMBL" id="JANPWB010000009">
    <property type="protein sequence ID" value="KAJ1156200.1"/>
    <property type="molecule type" value="Genomic_DNA"/>
</dbReference>
<name>A0AAV7RZ29_PLEWA</name>
<organism evidence="1 2">
    <name type="scientific">Pleurodeles waltl</name>
    <name type="common">Iberian ribbed newt</name>
    <dbReference type="NCBI Taxonomy" id="8319"/>
    <lineage>
        <taxon>Eukaryota</taxon>
        <taxon>Metazoa</taxon>
        <taxon>Chordata</taxon>
        <taxon>Craniata</taxon>
        <taxon>Vertebrata</taxon>
        <taxon>Euteleostomi</taxon>
        <taxon>Amphibia</taxon>
        <taxon>Batrachia</taxon>
        <taxon>Caudata</taxon>
        <taxon>Salamandroidea</taxon>
        <taxon>Salamandridae</taxon>
        <taxon>Pleurodelinae</taxon>
        <taxon>Pleurodeles</taxon>
    </lineage>
</organism>
<dbReference type="AlphaFoldDB" id="A0AAV7RZ29"/>
<reference evidence="1" key="1">
    <citation type="journal article" date="2022" name="bioRxiv">
        <title>Sequencing and chromosome-scale assembly of the giantPleurodeles waltlgenome.</title>
        <authorList>
            <person name="Brown T."/>
            <person name="Elewa A."/>
            <person name="Iarovenko S."/>
            <person name="Subramanian E."/>
            <person name="Araus A.J."/>
            <person name="Petzold A."/>
            <person name="Susuki M."/>
            <person name="Suzuki K.-i.T."/>
            <person name="Hayashi T."/>
            <person name="Toyoda A."/>
            <person name="Oliveira C."/>
            <person name="Osipova E."/>
            <person name="Leigh N.D."/>
            <person name="Simon A."/>
            <person name="Yun M.H."/>
        </authorList>
    </citation>
    <scope>NUCLEOTIDE SEQUENCE</scope>
    <source>
        <strain evidence="1">20211129_DDA</strain>
        <tissue evidence="1">Liver</tissue>
    </source>
</reference>
<keyword evidence="2" id="KW-1185">Reference proteome</keyword>
<gene>
    <name evidence="1" type="ORF">NDU88_008924</name>
</gene>